<feature type="compositionally biased region" description="Low complexity" evidence="1">
    <location>
        <begin position="77"/>
        <end position="89"/>
    </location>
</feature>
<feature type="compositionally biased region" description="Basic and acidic residues" evidence="1">
    <location>
        <begin position="225"/>
        <end position="250"/>
    </location>
</feature>
<keyword evidence="3" id="KW-1185">Reference proteome</keyword>
<accession>C1H060</accession>
<name>C1H060_PARBA</name>
<sequence length="449" mass="49940">MALAFHVNNFKPWTPRHPKSFSLRKCPNSRTQESRKAPPPSPAPRCDVFPNTLLPPNHGLPSKPPAEVCVPISGNTQPCAPSSSPSQPREMSRPPPSSENPRHGVSSLCDLAHHTWNSHPTPARDVQDNFSDTPTELSPLGRGAGSSSPSITSSDGSLEDFFMLPDLQNNIPIDPAILADDVPWDISDLHQPVQQGDDLANAKATYPYPEPPPSMSCDTPNHHQGSGERPDSWKRNSQRDDDTHALDHQQIHPARCGTDVDAPCLYSTSDDFLGDEQSRRRKRGSQQPEEPAAKRFHVASVSSMEGSSKALCSHFLSLPLDERLQFLSWLFEGALLSCMPNSTPAIWVGDESVRSAGRSAPHKIRKSQRERGEGRKGHRDKLWRWLPEDDARLLSMMEERRPWPEIERCFPERTESALRQRVSTLRRQEKGMRTVESAGATVASAALEW</sequence>
<dbReference type="InterPro" id="IPR001005">
    <property type="entry name" value="SANT/Myb"/>
</dbReference>
<dbReference type="VEuPathDB" id="FungiDB:PAAG_04154"/>
<gene>
    <name evidence="2" type="ORF">PAAG_04154</name>
</gene>
<dbReference type="GeneID" id="9097193"/>
<reference evidence="2 3" key="1">
    <citation type="journal article" date="2011" name="PLoS Genet.">
        <title>Comparative genomic analysis of human fungal pathogens causing paracoccidioidomycosis.</title>
        <authorList>
            <person name="Desjardins C.A."/>
            <person name="Champion M.D."/>
            <person name="Holder J.W."/>
            <person name="Muszewska A."/>
            <person name="Goldberg J."/>
            <person name="Bailao A.M."/>
            <person name="Brigido M.M."/>
            <person name="Ferreira M.E."/>
            <person name="Garcia A.M."/>
            <person name="Grynberg M."/>
            <person name="Gujja S."/>
            <person name="Heiman D.I."/>
            <person name="Henn M.R."/>
            <person name="Kodira C.D."/>
            <person name="Leon-Narvaez H."/>
            <person name="Longo L.V."/>
            <person name="Ma L.J."/>
            <person name="Malavazi I."/>
            <person name="Matsuo A.L."/>
            <person name="Morais F.V."/>
            <person name="Pereira M."/>
            <person name="Rodriguez-Brito S."/>
            <person name="Sakthikumar S."/>
            <person name="Salem-Izacc S.M."/>
            <person name="Sykes S.M."/>
            <person name="Teixeira M.M."/>
            <person name="Vallejo M.C."/>
            <person name="Walter M.E."/>
            <person name="Yandava C."/>
            <person name="Young S."/>
            <person name="Zeng Q."/>
            <person name="Zucker J."/>
            <person name="Felipe M.S."/>
            <person name="Goldman G.H."/>
            <person name="Haas B.J."/>
            <person name="McEwen J.G."/>
            <person name="Nino-Vega G."/>
            <person name="Puccia R."/>
            <person name="San-Blas G."/>
            <person name="Soares C.M."/>
            <person name="Birren B.W."/>
            <person name="Cuomo C.A."/>
        </authorList>
    </citation>
    <scope>NUCLEOTIDE SEQUENCE [LARGE SCALE GENOMIC DNA]</scope>
    <source>
        <strain evidence="3">ATCC MYA-826 / Pb01</strain>
    </source>
</reference>
<feature type="region of interest" description="Disordered" evidence="1">
    <location>
        <begin position="357"/>
        <end position="378"/>
    </location>
</feature>
<evidence type="ECO:0000313" key="3">
    <source>
        <dbReference type="Proteomes" id="UP000002059"/>
    </source>
</evidence>
<dbReference type="HOGENOM" id="CLU_051027_0_0_1"/>
<proteinExistence type="predicted"/>
<dbReference type="KEGG" id="pbl:PAAG_04154"/>
<dbReference type="eggNOG" id="ENOG502RNTC">
    <property type="taxonomic scope" value="Eukaryota"/>
</dbReference>
<dbReference type="OrthoDB" id="4206122at2759"/>
<feature type="compositionally biased region" description="Low complexity" evidence="1">
    <location>
        <begin position="145"/>
        <end position="154"/>
    </location>
</feature>
<evidence type="ECO:0000313" key="2">
    <source>
        <dbReference type="EMBL" id="EEH33101.1"/>
    </source>
</evidence>
<dbReference type="RefSeq" id="XP_002793882.1">
    <property type="nucleotide sequence ID" value="XM_002793836.2"/>
</dbReference>
<dbReference type="AlphaFoldDB" id="C1H060"/>
<dbReference type="OMA" id="EDHPMIC"/>
<dbReference type="CDD" id="cd00167">
    <property type="entry name" value="SANT"/>
    <property type="match status" value="1"/>
</dbReference>
<feature type="compositionally biased region" description="Basic and acidic residues" evidence="1">
    <location>
        <begin position="367"/>
        <end position="378"/>
    </location>
</feature>
<protein>
    <recommendedName>
        <fullName evidence="4">Myb-like domain-containing protein</fullName>
    </recommendedName>
</protein>
<evidence type="ECO:0008006" key="4">
    <source>
        <dbReference type="Google" id="ProtNLM"/>
    </source>
</evidence>
<dbReference type="EMBL" id="KN294001">
    <property type="protein sequence ID" value="EEH33101.1"/>
    <property type="molecule type" value="Genomic_DNA"/>
</dbReference>
<feature type="region of interest" description="Disordered" evidence="1">
    <location>
        <begin position="1"/>
        <end position="154"/>
    </location>
</feature>
<feature type="region of interest" description="Disordered" evidence="1">
    <location>
        <begin position="202"/>
        <end position="253"/>
    </location>
</feature>
<feature type="region of interest" description="Disordered" evidence="1">
    <location>
        <begin position="269"/>
        <end position="295"/>
    </location>
</feature>
<organism evidence="2 3">
    <name type="scientific">Paracoccidioides lutzii (strain ATCC MYA-826 / Pb01)</name>
    <name type="common">Paracoccidioides brasiliensis</name>
    <dbReference type="NCBI Taxonomy" id="502779"/>
    <lineage>
        <taxon>Eukaryota</taxon>
        <taxon>Fungi</taxon>
        <taxon>Dikarya</taxon>
        <taxon>Ascomycota</taxon>
        <taxon>Pezizomycotina</taxon>
        <taxon>Eurotiomycetes</taxon>
        <taxon>Eurotiomycetidae</taxon>
        <taxon>Onygenales</taxon>
        <taxon>Ajellomycetaceae</taxon>
        <taxon>Paracoccidioides</taxon>
    </lineage>
</organism>
<evidence type="ECO:0000256" key="1">
    <source>
        <dbReference type="SAM" id="MobiDB-lite"/>
    </source>
</evidence>
<dbReference type="Proteomes" id="UP000002059">
    <property type="component" value="Partially assembled WGS sequence"/>
</dbReference>